<name>K1UEZ8_9ZZZZ</name>
<protein>
    <submittedName>
        <fullName evidence="1">Lipoprotein</fullName>
    </submittedName>
</protein>
<accession>K1UEZ8</accession>
<sequence>AWDAEEGLFMPDFDVTIVYEGNIETQDGSIMSRTEWSLHLATG</sequence>
<proteinExistence type="predicted"/>
<keyword evidence="1" id="KW-0449">Lipoprotein</keyword>
<reference evidence="1" key="1">
    <citation type="journal article" date="2013" name="Environ. Microbiol.">
        <title>Microbiota from the distal guts of lean and obese adolescents exhibit partial functional redundancy besides clear differences in community structure.</title>
        <authorList>
            <person name="Ferrer M."/>
            <person name="Ruiz A."/>
            <person name="Lanza F."/>
            <person name="Haange S.B."/>
            <person name="Oberbach A."/>
            <person name="Till H."/>
            <person name="Bargiela R."/>
            <person name="Campoy C."/>
            <person name="Segura M.T."/>
            <person name="Richter M."/>
            <person name="von Bergen M."/>
            <person name="Seifert J."/>
            <person name="Suarez A."/>
        </authorList>
    </citation>
    <scope>NUCLEOTIDE SEQUENCE</scope>
</reference>
<evidence type="ECO:0000313" key="1">
    <source>
        <dbReference type="EMBL" id="EKC80663.1"/>
    </source>
</evidence>
<feature type="non-terminal residue" evidence="1">
    <location>
        <position position="1"/>
    </location>
</feature>
<organism evidence="1">
    <name type="scientific">human gut metagenome</name>
    <dbReference type="NCBI Taxonomy" id="408170"/>
    <lineage>
        <taxon>unclassified sequences</taxon>
        <taxon>metagenomes</taxon>
        <taxon>organismal metagenomes</taxon>
    </lineage>
</organism>
<dbReference type="EMBL" id="AJWY01000802">
    <property type="protein sequence ID" value="EKC80663.1"/>
    <property type="molecule type" value="Genomic_DNA"/>
</dbReference>
<dbReference type="AlphaFoldDB" id="K1UEZ8"/>
<gene>
    <name evidence="1" type="ORF">LEA_01150</name>
</gene>
<comment type="caution">
    <text evidence="1">The sequence shown here is derived from an EMBL/GenBank/DDBJ whole genome shotgun (WGS) entry which is preliminary data.</text>
</comment>